<dbReference type="InterPro" id="IPR033704">
    <property type="entry name" value="dUTPase_trimeric"/>
</dbReference>
<dbReference type="InterPro" id="IPR029054">
    <property type="entry name" value="dUTPase-like"/>
</dbReference>
<evidence type="ECO:0000313" key="8">
    <source>
        <dbReference type="Proteomes" id="UP000033815"/>
    </source>
</evidence>
<evidence type="ECO:0000313" key="7">
    <source>
        <dbReference type="EMBL" id="KKT36248.1"/>
    </source>
</evidence>
<name>A0A837IC88_9BACT</name>
<feature type="domain" description="dUTPase-like" evidence="6">
    <location>
        <begin position="18"/>
        <end position="145"/>
    </location>
</feature>
<evidence type="ECO:0000256" key="4">
    <source>
        <dbReference type="ARBA" id="ARBA00023080"/>
    </source>
</evidence>
<reference evidence="7 8" key="1">
    <citation type="journal article" date="2015" name="Nature">
        <title>rRNA introns, odd ribosomes, and small enigmatic genomes across a large radiation of phyla.</title>
        <authorList>
            <person name="Brown C.T."/>
            <person name="Hug L.A."/>
            <person name="Thomas B.C."/>
            <person name="Sharon I."/>
            <person name="Castelle C.J."/>
            <person name="Singh A."/>
            <person name="Wilkins M.J."/>
            <person name="Williams K.H."/>
            <person name="Banfield J.F."/>
        </authorList>
    </citation>
    <scope>NUCLEOTIDE SEQUENCE [LARGE SCALE GENOMIC DNA]</scope>
</reference>
<dbReference type="NCBIfam" id="NF001862">
    <property type="entry name" value="PRK00601.1"/>
    <property type="match status" value="1"/>
</dbReference>
<dbReference type="GO" id="GO:0006226">
    <property type="term" value="P:dUMP biosynthetic process"/>
    <property type="evidence" value="ECO:0007669"/>
    <property type="project" value="InterPro"/>
</dbReference>
<dbReference type="CDD" id="cd07557">
    <property type="entry name" value="trimeric_dUTPase"/>
    <property type="match status" value="1"/>
</dbReference>
<dbReference type="Gene3D" id="2.70.40.10">
    <property type="match status" value="1"/>
</dbReference>
<dbReference type="PANTHER" id="PTHR11241">
    <property type="entry name" value="DEOXYURIDINE 5'-TRIPHOSPHATE NUCLEOTIDOHYDROLASE"/>
    <property type="match status" value="1"/>
</dbReference>
<comment type="caution">
    <text evidence="7">The sequence shown here is derived from an EMBL/GenBank/DDBJ whole genome shotgun (WGS) entry which is preliminary data.</text>
</comment>
<dbReference type="EC" id="3.6.1.23" evidence="2"/>
<dbReference type="GO" id="GO:0046081">
    <property type="term" value="P:dUTP catabolic process"/>
    <property type="evidence" value="ECO:0007669"/>
    <property type="project" value="InterPro"/>
</dbReference>
<evidence type="ECO:0000256" key="1">
    <source>
        <dbReference type="ARBA" id="ARBA00006581"/>
    </source>
</evidence>
<dbReference type="GO" id="GO:0004170">
    <property type="term" value="F:dUTP diphosphatase activity"/>
    <property type="evidence" value="ECO:0007669"/>
    <property type="project" value="UniProtKB-EC"/>
</dbReference>
<dbReference type="Pfam" id="PF00692">
    <property type="entry name" value="dUTPase"/>
    <property type="match status" value="1"/>
</dbReference>
<evidence type="ECO:0000256" key="5">
    <source>
        <dbReference type="ARBA" id="ARBA00047686"/>
    </source>
</evidence>
<proteinExistence type="inferred from homology"/>
<keyword evidence="4" id="KW-0546">Nucleotide metabolism</keyword>
<dbReference type="NCBIfam" id="TIGR00576">
    <property type="entry name" value="dut"/>
    <property type="match status" value="1"/>
</dbReference>
<dbReference type="InterPro" id="IPR008181">
    <property type="entry name" value="dUTPase"/>
</dbReference>
<dbReference type="AlphaFoldDB" id="A0A837IC88"/>
<dbReference type="PANTHER" id="PTHR11241:SF0">
    <property type="entry name" value="DEOXYURIDINE 5'-TRIPHOSPHATE NUCLEOTIDOHYDROLASE"/>
    <property type="match status" value="1"/>
</dbReference>
<comment type="similarity">
    <text evidence="1">Belongs to the dUTPase family.</text>
</comment>
<keyword evidence="3 7" id="KW-0378">Hydrolase</keyword>
<protein>
    <recommendedName>
        <fullName evidence="2">dUTP diphosphatase</fullName>
        <ecNumber evidence="2">3.6.1.23</ecNumber>
    </recommendedName>
</protein>
<dbReference type="GO" id="GO:0000287">
    <property type="term" value="F:magnesium ion binding"/>
    <property type="evidence" value="ECO:0007669"/>
    <property type="project" value="InterPro"/>
</dbReference>
<evidence type="ECO:0000256" key="3">
    <source>
        <dbReference type="ARBA" id="ARBA00022801"/>
    </source>
</evidence>
<evidence type="ECO:0000259" key="6">
    <source>
        <dbReference type="Pfam" id="PF00692"/>
    </source>
</evidence>
<dbReference type="SUPFAM" id="SSF51283">
    <property type="entry name" value="dUTPase-like"/>
    <property type="match status" value="1"/>
</dbReference>
<dbReference type="Proteomes" id="UP000033815">
    <property type="component" value="Unassembled WGS sequence"/>
</dbReference>
<sequence length="146" mass="15515">MLHFSSMELRIKKLHPDAKIPTYAHAGDAGFDLYAIETVTIPAGNRALVGTGIAMEIPDGYAGLAWDKSGLSNNHGLKTLGGVMDAGYRGEIKVGVVNLGERDYTIEAGHKIAQVVIQKVERAEIKEVAELSDTPRGHGGFGSTGK</sequence>
<accession>A0A837IC88</accession>
<organism evidence="7 8">
    <name type="scientific">Candidatus Nomurabacteria bacterium GW2011_GWB1_44_12</name>
    <dbReference type="NCBI Taxonomy" id="1618748"/>
    <lineage>
        <taxon>Bacteria</taxon>
        <taxon>Candidatus Nomuraibacteriota</taxon>
    </lineage>
</organism>
<evidence type="ECO:0000256" key="2">
    <source>
        <dbReference type="ARBA" id="ARBA00012379"/>
    </source>
</evidence>
<dbReference type="InterPro" id="IPR036157">
    <property type="entry name" value="dUTPase-like_sf"/>
</dbReference>
<dbReference type="EMBL" id="LCHP01000010">
    <property type="protein sequence ID" value="KKT36248.1"/>
    <property type="molecule type" value="Genomic_DNA"/>
</dbReference>
<gene>
    <name evidence="7" type="ORF">UW25_C0010G0002</name>
</gene>
<comment type="catalytic activity">
    <reaction evidence="5">
        <text>dUTP + H2O = dUMP + diphosphate + H(+)</text>
        <dbReference type="Rhea" id="RHEA:10248"/>
        <dbReference type="ChEBI" id="CHEBI:15377"/>
        <dbReference type="ChEBI" id="CHEBI:15378"/>
        <dbReference type="ChEBI" id="CHEBI:33019"/>
        <dbReference type="ChEBI" id="CHEBI:61555"/>
        <dbReference type="ChEBI" id="CHEBI:246422"/>
        <dbReference type="EC" id="3.6.1.23"/>
    </reaction>
</comment>